<gene>
    <name evidence="3" type="ORF">C1645_434959</name>
</gene>
<comment type="caution">
    <text evidence="3">The sequence shown here is derived from an EMBL/GenBank/DDBJ whole genome shotgun (WGS) entry which is preliminary data.</text>
</comment>
<dbReference type="EMBL" id="QKYT01000052">
    <property type="protein sequence ID" value="RIA95995.1"/>
    <property type="molecule type" value="Genomic_DNA"/>
</dbReference>
<dbReference type="Pfam" id="PF07714">
    <property type="entry name" value="PK_Tyr_Ser-Thr"/>
    <property type="match status" value="1"/>
</dbReference>
<feature type="compositionally biased region" description="Basic and acidic residues" evidence="1">
    <location>
        <begin position="257"/>
        <end position="267"/>
    </location>
</feature>
<dbReference type="OrthoDB" id="10261027at2759"/>
<dbReference type="PRINTS" id="PR00109">
    <property type="entry name" value="TYRKINASE"/>
</dbReference>
<keyword evidence="3" id="KW-0418">Kinase</keyword>
<dbReference type="SUPFAM" id="SSF56112">
    <property type="entry name" value="Protein kinase-like (PK-like)"/>
    <property type="match status" value="1"/>
</dbReference>
<evidence type="ECO:0000259" key="2">
    <source>
        <dbReference type="PROSITE" id="PS50011"/>
    </source>
</evidence>
<dbReference type="GO" id="GO:0005524">
    <property type="term" value="F:ATP binding"/>
    <property type="evidence" value="ECO:0007669"/>
    <property type="project" value="InterPro"/>
</dbReference>
<keyword evidence="4" id="KW-1185">Reference proteome</keyword>
<organism evidence="3 4">
    <name type="scientific">Glomus cerebriforme</name>
    <dbReference type="NCBI Taxonomy" id="658196"/>
    <lineage>
        <taxon>Eukaryota</taxon>
        <taxon>Fungi</taxon>
        <taxon>Fungi incertae sedis</taxon>
        <taxon>Mucoromycota</taxon>
        <taxon>Glomeromycotina</taxon>
        <taxon>Glomeromycetes</taxon>
        <taxon>Glomerales</taxon>
        <taxon>Glomeraceae</taxon>
        <taxon>Glomus</taxon>
    </lineage>
</organism>
<reference evidence="3 4" key="1">
    <citation type="submission" date="2018-06" db="EMBL/GenBank/DDBJ databases">
        <title>Comparative genomics reveals the genomic features of Rhizophagus irregularis, R. cerebriforme, R. diaphanum and Gigaspora rosea, and their symbiotic lifestyle signature.</title>
        <authorList>
            <person name="Morin E."/>
            <person name="San Clemente H."/>
            <person name="Chen E.C.H."/>
            <person name="De La Providencia I."/>
            <person name="Hainaut M."/>
            <person name="Kuo A."/>
            <person name="Kohler A."/>
            <person name="Murat C."/>
            <person name="Tang N."/>
            <person name="Roy S."/>
            <person name="Loubradou J."/>
            <person name="Henrissat B."/>
            <person name="Grigoriev I.V."/>
            <person name="Corradi N."/>
            <person name="Roux C."/>
            <person name="Martin F.M."/>
        </authorList>
    </citation>
    <scope>NUCLEOTIDE SEQUENCE [LARGE SCALE GENOMIC DNA]</scope>
    <source>
        <strain evidence="3 4">DAOM 227022</strain>
    </source>
</reference>
<dbReference type="InterPro" id="IPR001245">
    <property type="entry name" value="Ser-Thr/Tyr_kinase_cat_dom"/>
</dbReference>
<evidence type="ECO:0000313" key="4">
    <source>
        <dbReference type="Proteomes" id="UP000265703"/>
    </source>
</evidence>
<feature type="domain" description="Protein kinase" evidence="2">
    <location>
        <begin position="1"/>
        <end position="238"/>
    </location>
</feature>
<dbReference type="PANTHER" id="PTHR23257">
    <property type="entry name" value="SERINE-THREONINE PROTEIN KINASE"/>
    <property type="match status" value="1"/>
</dbReference>
<name>A0A397THN0_9GLOM</name>
<protein>
    <submittedName>
        <fullName evidence="3">Kinase-like domain-containing protein</fullName>
    </submittedName>
</protein>
<dbReference type="Proteomes" id="UP000265703">
    <property type="component" value="Unassembled WGS sequence"/>
</dbReference>
<dbReference type="GO" id="GO:0007165">
    <property type="term" value="P:signal transduction"/>
    <property type="evidence" value="ECO:0007669"/>
    <property type="project" value="TreeGrafter"/>
</dbReference>
<dbReference type="AlphaFoldDB" id="A0A397THN0"/>
<dbReference type="Gene3D" id="1.10.510.10">
    <property type="entry name" value="Transferase(Phosphotransferase) domain 1"/>
    <property type="match status" value="1"/>
</dbReference>
<evidence type="ECO:0000256" key="1">
    <source>
        <dbReference type="SAM" id="MobiDB-lite"/>
    </source>
</evidence>
<dbReference type="InterPro" id="IPR050167">
    <property type="entry name" value="Ser_Thr_protein_kinase"/>
</dbReference>
<evidence type="ECO:0000313" key="3">
    <source>
        <dbReference type="EMBL" id="RIA95995.1"/>
    </source>
</evidence>
<sequence length="319" mass="35885">MVHALSAYPLGFVKFWGLTRRPVPKIIESISEKNSLPPSNAVLLVLEFATHGTLHDFLSSKKSMDWTEKINIALLIATGINKALHSKGIAHRDLHSGNILMLNVPDGNTPSIRGCVTDVGLSGYVRIENAMVADEQEGVFGVLPYIAPEVLGGEPYTLAADVYSFGIILWQIAANKLPFRNRAHDISLKNSICNGLRENRVPQVPKDYEDMYMRCWDADPKKRPTIDDVMWELERMWEDSVDGKLSTNEEGADVDDDGPKEKMDKNLDNSQVHSTDIHPNTVYHSRFFSTTSECTLEFTMEDSEICWQQSFTRDVKNLV</sequence>
<keyword evidence="3" id="KW-0808">Transferase</keyword>
<feature type="region of interest" description="Disordered" evidence="1">
    <location>
        <begin position="242"/>
        <end position="274"/>
    </location>
</feature>
<dbReference type="GO" id="GO:0005737">
    <property type="term" value="C:cytoplasm"/>
    <property type="evidence" value="ECO:0007669"/>
    <property type="project" value="TreeGrafter"/>
</dbReference>
<proteinExistence type="predicted"/>
<dbReference type="InterPro" id="IPR011009">
    <property type="entry name" value="Kinase-like_dom_sf"/>
</dbReference>
<dbReference type="InterPro" id="IPR000719">
    <property type="entry name" value="Prot_kinase_dom"/>
</dbReference>
<accession>A0A397THN0</accession>
<dbReference type="GO" id="GO:0004672">
    <property type="term" value="F:protein kinase activity"/>
    <property type="evidence" value="ECO:0007669"/>
    <property type="project" value="InterPro"/>
</dbReference>
<dbReference type="PROSITE" id="PS50011">
    <property type="entry name" value="PROTEIN_KINASE_DOM"/>
    <property type="match status" value="1"/>
</dbReference>